<reference evidence="2 3" key="1">
    <citation type="journal article" date="2016" name="Sci. Rep.">
        <title>The Dendrobium catenatum Lindl. genome sequence provides insights into polysaccharide synthase, floral development and adaptive evolution.</title>
        <authorList>
            <person name="Zhang G.Q."/>
            <person name="Xu Q."/>
            <person name="Bian C."/>
            <person name="Tsai W.C."/>
            <person name="Yeh C.M."/>
            <person name="Liu K.W."/>
            <person name="Yoshida K."/>
            <person name="Zhang L.S."/>
            <person name="Chang S.B."/>
            <person name="Chen F."/>
            <person name="Shi Y."/>
            <person name="Su Y.Y."/>
            <person name="Zhang Y.Q."/>
            <person name="Chen L.J."/>
            <person name="Yin Y."/>
            <person name="Lin M."/>
            <person name="Huang H."/>
            <person name="Deng H."/>
            <person name="Wang Z.W."/>
            <person name="Zhu S.L."/>
            <person name="Zhao X."/>
            <person name="Deng C."/>
            <person name="Niu S.C."/>
            <person name="Huang J."/>
            <person name="Wang M."/>
            <person name="Liu G.H."/>
            <person name="Yang H.J."/>
            <person name="Xiao X.J."/>
            <person name="Hsiao Y.Y."/>
            <person name="Wu W.L."/>
            <person name="Chen Y.Y."/>
            <person name="Mitsuda N."/>
            <person name="Ohme-Takagi M."/>
            <person name="Luo Y.B."/>
            <person name="Van de Peer Y."/>
            <person name="Liu Z.J."/>
        </authorList>
    </citation>
    <scope>NUCLEOTIDE SEQUENCE [LARGE SCALE GENOMIC DNA]</scope>
    <source>
        <tissue evidence="2">The whole plant</tissue>
    </source>
</reference>
<evidence type="ECO:0000313" key="3">
    <source>
        <dbReference type="Proteomes" id="UP000233837"/>
    </source>
</evidence>
<name>A0A2I0XHE9_9ASPA</name>
<protein>
    <submittedName>
        <fullName evidence="2">Uncharacterized protein</fullName>
    </submittedName>
</protein>
<reference evidence="2 3" key="2">
    <citation type="journal article" date="2017" name="Nature">
        <title>The Apostasia genome and the evolution of orchids.</title>
        <authorList>
            <person name="Zhang G.Q."/>
            <person name="Liu K.W."/>
            <person name="Li Z."/>
            <person name="Lohaus R."/>
            <person name="Hsiao Y.Y."/>
            <person name="Niu S.C."/>
            <person name="Wang J.Y."/>
            <person name="Lin Y.C."/>
            <person name="Xu Q."/>
            <person name="Chen L.J."/>
            <person name="Yoshida K."/>
            <person name="Fujiwara S."/>
            <person name="Wang Z.W."/>
            <person name="Zhang Y.Q."/>
            <person name="Mitsuda N."/>
            <person name="Wang M."/>
            <person name="Liu G.H."/>
            <person name="Pecoraro L."/>
            <person name="Huang H.X."/>
            <person name="Xiao X.J."/>
            <person name="Lin M."/>
            <person name="Wu X.Y."/>
            <person name="Wu W.L."/>
            <person name="Chen Y.Y."/>
            <person name="Chang S.B."/>
            <person name="Sakamoto S."/>
            <person name="Ohme-Takagi M."/>
            <person name="Yagi M."/>
            <person name="Zeng S.J."/>
            <person name="Shen C.Y."/>
            <person name="Yeh C.M."/>
            <person name="Luo Y.B."/>
            <person name="Tsai W.C."/>
            <person name="Van de Peer Y."/>
            <person name="Liu Z.J."/>
        </authorList>
    </citation>
    <scope>NUCLEOTIDE SEQUENCE [LARGE SCALE GENOMIC DNA]</scope>
    <source>
        <tissue evidence="2">The whole plant</tissue>
    </source>
</reference>
<sequence>MDPEHMQVTLDLIVGQLGTVTQQLRNTQTDLADFRSQTSDRLDNIERIGNPAIYTPSKPHSSYGEDHRIDHDQPRDPGHPRDHYRHNPRPHQEPIGNENP</sequence>
<dbReference type="AlphaFoldDB" id="A0A2I0XHE9"/>
<organism evidence="2 3">
    <name type="scientific">Dendrobium catenatum</name>
    <dbReference type="NCBI Taxonomy" id="906689"/>
    <lineage>
        <taxon>Eukaryota</taxon>
        <taxon>Viridiplantae</taxon>
        <taxon>Streptophyta</taxon>
        <taxon>Embryophyta</taxon>
        <taxon>Tracheophyta</taxon>
        <taxon>Spermatophyta</taxon>
        <taxon>Magnoliopsida</taxon>
        <taxon>Liliopsida</taxon>
        <taxon>Asparagales</taxon>
        <taxon>Orchidaceae</taxon>
        <taxon>Epidendroideae</taxon>
        <taxon>Malaxideae</taxon>
        <taxon>Dendrobiinae</taxon>
        <taxon>Dendrobium</taxon>
    </lineage>
</organism>
<proteinExistence type="predicted"/>
<gene>
    <name evidence="2" type="ORF">MA16_Dca021291</name>
</gene>
<feature type="region of interest" description="Disordered" evidence="1">
    <location>
        <begin position="31"/>
        <end position="100"/>
    </location>
</feature>
<dbReference type="EMBL" id="KZ501876">
    <property type="protein sequence ID" value="PKU87343.1"/>
    <property type="molecule type" value="Genomic_DNA"/>
</dbReference>
<dbReference type="Proteomes" id="UP000233837">
    <property type="component" value="Unassembled WGS sequence"/>
</dbReference>
<evidence type="ECO:0000256" key="1">
    <source>
        <dbReference type="SAM" id="MobiDB-lite"/>
    </source>
</evidence>
<keyword evidence="3" id="KW-1185">Reference proteome</keyword>
<evidence type="ECO:0000313" key="2">
    <source>
        <dbReference type="EMBL" id="PKU87343.1"/>
    </source>
</evidence>
<accession>A0A2I0XHE9</accession>
<feature type="compositionally biased region" description="Basic and acidic residues" evidence="1">
    <location>
        <begin position="63"/>
        <end position="81"/>
    </location>
</feature>